<dbReference type="AlphaFoldDB" id="A0A6A6B6Z9"/>
<reference evidence="2" key="1">
    <citation type="journal article" date="2020" name="Stud. Mycol.">
        <title>101 Dothideomycetes genomes: a test case for predicting lifestyles and emergence of pathogens.</title>
        <authorList>
            <person name="Haridas S."/>
            <person name="Albert R."/>
            <person name="Binder M."/>
            <person name="Bloem J."/>
            <person name="Labutti K."/>
            <person name="Salamov A."/>
            <person name="Andreopoulos B."/>
            <person name="Baker S."/>
            <person name="Barry K."/>
            <person name="Bills G."/>
            <person name="Bluhm B."/>
            <person name="Cannon C."/>
            <person name="Castanera R."/>
            <person name="Culley D."/>
            <person name="Daum C."/>
            <person name="Ezra D."/>
            <person name="Gonzalez J."/>
            <person name="Henrissat B."/>
            <person name="Kuo A."/>
            <person name="Liang C."/>
            <person name="Lipzen A."/>
            <person name="Lutzoni F."/>
            <person name="Magnuson J."/>
            <person name="Mondo S."/>
            <person name="Nolan M."/>
            <person name="Ohm R."/>
            <person name="Pangilinan J."/>
            <person name="Park H.-J."/>
            <person name="Ramirez L."/>
            <person name="Alfaro M."/>
            <person name="Sun H."/>
            <person name="Tritt A."/>
            <person name="Yoshinaga Y."/>
            <person name="Zwiers L.-H."/>
            <person name="Turgeon B."/>
            <person name="Goodwin S."/>
            <person name="Spatafora J."/>
            <person name="Crous P."/>
            <person name="Grigoriev I."/>
        </authorList>
    </citation>
    <scope>NUCLEOTIDE SEQUENCE</scope>
    <source>
        <strain evidence="2">CBS 121167</strain>
    </source>
</reference>
<proteinExistence type="predicted"/>
<sequence length="367" mass="40652">MASNLFKPLKIAAGELKHRVVMAPLTRFRGDENGVLLPIAIEYYTQRSCVPGTLILSEATPVSERFGGVPHAPGIWTDAQIQRWKEVTDAVHANGCFMFCQLWAPGRAADPATLAKQGFPLVSSSAEPMADGAPVPKEMTEEEIQICISDFVKAAKNAIAAGFDGVEIHGANGYLVDQFTQDNCNKRSDRWGGSVENRARFAIETAKAVAEAVGAERLGMRLSPWSVFQGMKMKDPLPQFSYLIKELKKLKLGHLHVVESRVTNSEDIEKVEGIEFALDIWDNQSPVFVAGGFKPDSAKKAVDEEYKDKNIAVVFGRYFISTPDLVFRIQNGISPNQYDRSTFYLPMAEQGYLDYPFSEEFKSQKSA</sequence>
<dbReference type="RefSeq" id="XP_033395503.1">
    <property type="nucleotide sequence ID" value="XM_033545760.1"/>
</dbReference>
<evidence type="ECO:0000259" key="1">
    <source>
        <dbReference type="Pfam" id="PF00724"/>
    </source>
</evidence>
<dbReference type="Pfam" id="PF00724">
    <property type="entry name" value="Oxidored_FMN"/>
    <property type="match status" value="1"/>
</dbReference>
<dbReference type="EMBL" id="ML995491">
    <property type="protein sequence ID" value="KAF2139790.1"/>
    <property type="molecule type" value="Genomic_DNA"/>
</dbReference>
<dbReference type="InterPro" id="IPR013785">
    <property type="entry name" value="Aldolase_TIM"/>
</dbReference>
<dbReference type="Proteomes" id="UP000799438">
    <property type="component" value="Unassembled WGS sequence"/>
</dbReference>
<dbReference type="GeneID" id="54303268"/>
<dbReference type="GO" id="GO:0003959">
    <property type="term" value="F:NADPH dehydrogenase activity"/>
    <property type="evidence" value="ECO:0007669"/>
    <property type="project" value="TreeGrafter"/>
</dbReference>
<dbReference type="OrthoDB" id="276546at2759"/>
<accession>A0A6A6B6Z9</accession>
<keyword evidence="3" id="KW-1185">Reference proteome</keyword>
<name>A0A6A6B6Z9_9PEZI</name>
<dbReference type="Gene3D" id="3.20.20.70">
    <property type="entry name" value="Aldolase class I"/>
    <property type="match status" value="1"/>
</dbReference>
<dbReference type="InterPro" id="IPR001155">
    <property type="entry name" value="OxRdtase_FMN_N"/>
</dbReference>
<dbReference type="GO" id="GO:0010181">
    <property type="term" value="F:FMN binding"/>
    <property type="evidence" value="ECO:0007669"/>
    <property type="project" value="InterPro"/>
</dbReference>
<dbReference type="PANTHER" id="PTHR22893">
    <property type="entry name" value="NADH OXIDOREDUCTASE-RELATED"/>
    <property type="match status" value="1"/>
</dbReference>
<dbReference type="FunFam" id="3.20.20.70:FF:000138">
    <property type="entry name" value="NADPH dehydrogenase 1"/>
    <property type="match status" value="1"/>
</dbReference>
<gene>
    <name evidence="2" type="ORF">K452DRAFT_352149</name>
</gene>
<dbReference type="CDD" id="cd02933">
    <property type="entry name" value="OYE_like_FMN"/>
    <property type="match status" value="1"/>
</dbReference>
<feature type="domain" description="NADH:flavin oxidoreductase/NADH oxidase N-terminal" evidence="1">
    <location>
        <begin position="4"/>
        <end position="334"/>
    </location>
</feature>
<dbReference type="PANTHER" id="PTHR22893:SF91">
    <property type="entry name" value="NADPH DEHYDROGENASE 2-RELATED"/>
    <property type="match status" value="1"/>
</dbReference>
<protein>
    <recommendedName>
        <fullName evidence="1">NADH:flavin oxidoreductase/NADH oxidase N-terminal domain-containing protein</fullName>
    </recommendedName>
</protein>
<dbReference type="InterPro" id="IPR045247">
    <property type="entry name" value="Oye-like"/>
</dbReference>
<evidence type="ECO:0000313" key="2">
    <source>
        <dbReference type="EMBL" id="KAF2139790.1"/>
    </source>
</evidence>
<dbReference type="SUPFAM" id="SSF51395">
    <property type="entry name" value="FMN-linked oxidoreductases"/>
    <property type="match status" value="1"/>
</dbReference>
<evidence type="ECO:0000313" key="3">
    <source>
        <dbReference type="Proteomes" id="UP000799438"/>
    </source>
</evidence>
<organism evidence="2 3">
    <name type="scientific">Aplosporella prunicola CBS 121167</name>
    <dbReference type="NCBI Taxonomy" id="1176127"/>
    <lineage>
        <taxon>Eukaryota</taxon>
        <taxon>Fungi</taxon>
        <taxon>Dikarya</taxon>
        <taxon>Ascomycota</taxon>
        <taxon>Pezizomycotina</taxon>
        <taxon>Dothideomycetes</taxon>
        <taxon>Dothideomycetes incertae sedis</taxon>
        <taxon>Botryosphaeriales</taxon>
        <taxon>Aplosporellaceae</taxon>
        <taxon>Aplosporella</taxon>
    </lineage>
</organism>